<dbReference type="AlphaFoldDB" id="A0A9Q1LHW8"/>
<accession>A0A9Q1LHW8</accession>
<evidence type="ECO:0000313" key="3">
    <source>
        <dbReference type="Proteomes" id="UP001152561"/>
    </source>
</evidence>
<feature type="compositionally biased region" description="Basic and acidic residues" evidence="1">
    <location>
        <begin position="7"/>
        <end position="20"/>
    </location>
</feature>
<keyword evidence="3" id="KW-1185">Reference proteome</keyword>
<feature type="region of interest" description="Disordered" evidence="1">
    <location>
        <begin position="159"/>
        <end position="190"/>
    </location>
</feature>
<protein>
    <submittedName>
        <fullName evidence="2">Uncharacterized protein</fullName>
    </submittedName>
</protein>
<reference evidence="3" key="1">
    <citation type="journal article" date="2023" name="Proc. Natl. Acad. Sci. U.S.A.">
        <title>Genomic and structural basis for evolution of tropane alkaloid biosynthesis.</title>
        <authorList>
            <person name="Wanga Y.-J."/>
            <person name="Taina T."/>
            <person name="Yua J.-Y."/>
            <person name="Lia J."/>
            <person name="Xua B."/>
            <person name="Chenc J."/>
            <person name="D'Auriad J.C."/>
            <person name="Huanga J.-P."/>
            <person name="Huanga S.-X."/>
        </authorList>
    </citation>
    <scope>NUCLEOTIDE SEQUENCE [LARGE SCALE GENOMIC DNA]</scope>
    <source>
        <strain evidence="3">cv. KIB-2019</strain>
    </source>
</reference>
<evidence type="ECO:0000313" key="2">
    <source>
        <dbReference type="EMBL" id="KAJ8535586.1"/>
    </source>
</evidence>
<gene>
    <name evidence="2" type="ORF">K7X08_023306</name>
</gene>
<sequence length="436" mass="49194">MEEDGEKGEIPNKSIEHEPFADSMTSSQQVREMFEQAADFVEGNNLNADHKAIEVVPNDDTTGDMMQAHDVHARNNEGAGTKVLEKSTEVQDNTRRNVIDGTYTISKEVNDNQVHREVGDVVVDKVTESQAKTPNASVHKIIKPPDVVVTVLENNSNTKKNESVSIQLQTSGKDKTTTAKPQQQKKKGSTAMRNAMKWPGYWETGGEAAENWFNFGLVISTNRTCVLTMLQCVVLAIFAHFAANMTIHVECWSTSRYRSRTMGSISTAIKGIFTRHKNVVTAQELICYLHTQIHMEESMMIAGVYSSFCFAGNNMDHKKHKGCRNCHMNPWLDMQTVWMVHHWISSKPAALEATCINDPSYTGSDLVVVLYAGQFWTQVWCYTIDLDNTRSDMVAWYIIHKEWKISQVNNMLSTFGWPNNAPMDHTGDITWLTSYN</sequence>
<comment type="caution">
    <text evidence="2">The sequence shown here is derived from an EMBL/GenBank/DDBJ whole genome shotgun (WGS) entry which is preliminary data.</text>
</comment>
<proteinExistence type="predicted"/>
<evidence type="ECO:0000256" key="1">
    <source>
        <dbReference type="SAM" id="MobiDB-lite"/>
    </source>
</evidence>
<organism evidence="2 3">
    <name type="scientific">Anisodus acutangulus</name>
    <dbReference type="NCBI Taxonomy" id="402998"/>
    <lineage>
        <taxon>Eukaryota</taxon>
        <taxon>Viridiplantae</taxon>
        <taxon>Streptophyta</taxon>
        <taxon>Embryophyta</taxon>
        <taxon>Tracheophyta</taxon>
        <taxon>Spermatophyta</taxon>
        <taxon>Magnoliopsida</taxon>
        <taxon>eudicotyledons</taxon>
        <taxon>Gunneridae</taxon>
        <taxon>Pentapetalae</taxon>
        <taxon>asterids</taxon>
        <taxon>lamiids</taxon>
        <taxon>Solanales</taxon>
        <taxon>Solanaceae</taxon>
        <taxon>Solanoideae</taxon>
        <taxon>Hyoscyameae</taxon>
        <taxon>Anisodus</taxon>
    </lineage>
</organism>
<dbReference type="Proteomes" id="UP001152561">
    <property type="component" value="Unassembled WGS sequence"/>
</dbReference>
<name>A0A9Q1LHW8_9SOLA</name>
<feature type="compositionally biased region" description="Polar residues" evidence="1">
    <location>
        <begin position="159"/>
        <end position="171"/>
    </location>
</feature>
<dbReference type="EMBL" id="JAJAGQ010000018">
    <property type="protein sequence ID" value="KAJ8535586.1"/>
    <property type="molecule type" value="Genomic_DNA"/>
</dbReference>
<feature type="region of interest" description="Disordered" evidence="1">
    <location>
        <begin position="1"/>
        <end position="28"/>
    </location>
</feature>